<reference evidence="2 3" key="1">
    <citation type="submission" date="2012-02" db="EMBL/GenBank/DDBJ databases">
        <title>Complete genome sequence of Actinoplanes missouriensis 431 (= NBRC 102363).</title>
        <authorList>
            <person name="Ohnishi Y."/>
            <person name="Ishikawa J."/>
            <person name="Sekine M."/>
            <person name="Hosoyama A."/>
            <person name="Harada T."/>
            <person name="Narita H."/>
            <person name="Hata T."/>
            <person name="Konno Y."/>
            <person name="Tutikane K."/>
            <person name="Fujita N."/>
            <person name="Horinouchi S."/>
            <person name="Hayakawa M."/>
        </authorList>
    </citation>
    <scope>NUCLEOTIDE SEQUENCE [LARGE SCALE GENOMIC DNA]</scope>
    <source>
        <strain evidence="3">ATCC 14538 / DSM 43046 / CBS 188.64 / JCM 3121 / NBRC 102363 / NCIMB 12654 / NRRL B-3342 / UNCC 431</strain>
    </source>
</reference>
<sequence>MRWHPTIADMGFTDSTRSRLPRDVSINVAANLIATAVIVSGAVMLGLVPRTPVAITWLIAMACTTLFTVYVGRIPDRHLTHKELRISAALASTTLVALAAVLLTTGITEDSAWSIFLAGLTLIAYFATAVVTVQLLTKARRRLRRIPGMHWIETSGQERFEPVPFWVFAKDRAADVRVLIRAWLHRP</sequence>
<dbReference type="HOGENOM" id="CLU_1444823_0_0_11"/>
<feature type="transmembrane region" description="Helical" evidence="1">
    <location>
        <begin position="113"/>
        <end position="136"/>
    </location>
</feature>
<gene>
    <name evidence="2" type="ordered locus">AMIS_20620</name>
</gene>
<organism evidence="2 3">
    <name type="scientific">Actinoplanes missouriensis (strain ATCC 14538 / DSM 43046 / CBS 188.64 / JCM 3121 / NBRC 102363 / NCIMB 12654 / NRRL B-3342 / UNCC 431)</name>
    <dbReference type="NCBI Taxonomy" id="512565"/>
    <lineage>
        <taxon>Bacteria</taxon>
        <taxon>Bacillati</taxon>
        <taxon>Actinomycetota</taxon>
        <taxon>Actinomycetes</taxon>
        <taxon>Micromonosporales</taxon>
        <taxon>Micromonosporaceae</taxon>
        <taxon>Actinoplanes</taxon>
    </lineage>
</organism>
<feature type="transmembrane region" description="Helical" evidence="1">
    <location>
        <begin position="54"/>
        <end position="72"/>
    </location>
</feature>
<proteinExistence type="predicted"/>
<feature type="transmembrane region" description="Helical" evidence="1">
    <location>
        <begin position="84"/>
        <end position="107"/>
    </location>
</feature>
<evidence type="ECO:0000313" key="3">
    <source>
        <dbReference type="Proteomes" id="UP000007882"/>
    </source>
</evidence>
<evidence type="ECO:0000256" key="1">
    <source>
        <dbReference type="SAM" id="Phobius"/>
    </source>
</evidence>
<keyword evidence="1" id="KW-0812">Transmembrane</keyword>
<dbReference type="Proteomes" id="UP000007882">
    <property type="component" value="Chromosome"/>
</dbReference>
<evidence type="ECO:0000313" key="2">
    <source>
        <dbReference type="EMBL" id="BAL87282.1"/>
    </source>
</evidence>
<accession>I0H2P5</accession>
<keyword evidence="3" id="KW-1185">Reference proteome</keyword>
<keyword evidence="1" id="KW-0472">Membrane</keyword>
<dbReference type="EMBL" id="AP012319">
    <property type="protein sequence ID" value="BAL87282.1"/>
    <property type="molecule type" value="Genomic_DNA"/>
</dbReference>
<protein>
    <submittedName>
        <fullName evidence="2">Uncharacterized protein</fullName>
    </submittedName>
</protein>
<dbReference type="STRING" id="512565.AMIS_20620"/>
<name>I0H2P5_ACTM4</name>
<keyword evidence="1" id="KW-1133">Transmembrane helix</keyword>
<dbReference type="AlphaFoldDB" id="I0H2P5"/>
<feature type="transmembrane region" description="Helical" evidence="1">
    <location>
        <begin position="26"/>
        <end position="48"/>
    </location>
</feature>
<dbReference type="KEGG" id="ams:AMIS_20620"/>